<feature type="domain" description="Rhodanese" evidence="1">
    <location>
        <begin position="26"/>
        <end position="73"/>
    </location>
</feature>
<dbReference type="PROSITE" id="PS00380">
    <property type="entry name" value="RHODANESE_1"/>
    <property type="match status" value="1"/>
</dbReference>
<reference evidence="2 3" key="1">
    <citation type="submission" date="2017-01" db="EMBL/GenBank/DDBJ databases">
        <title>The cable genome- insights into the physiology and evolution of filamentous bacteria capable of sulfide oxidation via long distance electron transfer.</title>
        <authorList>
            <person name="Schreiber L."/>
            <person name="Bjerg J.T."/>
            <person name="Boggild A."/>
            <person name="Van De Vossenberg J."/>
            <person name="Meysman F."/>
            <person name="Nielsen L.P."/>
            <person name="Schramm A."/>
            <person name="Kjeldsen K.U."/>
        </authorList>
    </citation>
    <scope>NUCLEOTIDE SEQUENCE [LARGE SCALE GENOMIC DNA]</scope>
    <source>
        <strain evidence="2">MCF</strain>
    </source>
</reference>
<organism evidence="2 3">
    <name type="scientific">Candidatus Electrothrix aarhusensis</name>
    <dbReference type="NCBI Taxonomy" id="1859131"/>
    <lineage>
        <taxon>Bacteria</taxon>
        <taxon>Pseudomonadati</taxon>
        <taxon>Thermodesulfobacteriota</taxon>
        <taxon>Desulfobulbia</taxon>
        <taxon>Desulfobulbales</taxon>
        <taxon>Desulfobulbaceae</taxon>
        <taxon>Candidatus Electrothrix</taxon>
    </lineage>
</organism>
<dbReference type="InterPro" id="IPR001763">
    <property type="entry name" value="Rhodanese-like_dom"/>
</dbReference>
<dbReference type="Proteomes" id="UP000287853">
    <property type="component" value="Unassembled WGS sequence"/>
</dbReference>
<accession>A0A444J041</accession>
<name>A0A444J041_9BACT</name>
<dbReference type="PROSITE" id="PS50206">
    <property type="entry name" value="RHODANESE_3"/>
    <property type="match status" value="1"/>
</dbReference>
<dbReference type="GO" id="GO:0004792">
    <property type="term" value="F:thiosulfate-cyanide sulfurtransferase activity"/>
    <property type="evidence" value="ECO:0007669"/>
    <property type="project" value="InterPro"/>
</dbReference>
<evidence type="ECO:0000313" key="2">
    <source>
        <dbReference type="EMBL" id="RWX46466.1"/>
    </source>
</evidence>
<dbReference type="InterPro" id="IPR001307">
    <property type="entry name" value="Thiosulphate_STrfase_CS"/>
</dbReference>
<dbReference type="InterPro" id="IPR036873">
    <property type="entry name" value="Rhodanese-like_dom_sf"/>
</dbReference>
<keyword evidence="3" id="KW-1185">Reference proteome</keyword>
<dbReference type="SUPFAM" id="SSF52821">
    <property type="entry name" value="Rhodanese/Cell cycle control phosphatase"/>
    <property type="match status" value="1"/>
</dbReference>
<proteinExistence type="predicted"/>
<sequence>MRWKQFLTPVKSLSAPETRKQLNDLSIEDYNIIDVRQPGEYKSGHIPGAKLIPVAELAERSSELDPTKPTFVY</sequence>
<dbReference type="EMBL" id="MTKO01000064">
    <property type="protein sequence ID" value="RWX46466.1"/>
    <property type="molecule type" value="Genomic_DNA"/>
</dbReference>
<protein>
    <submittedName>
        <fullName evidence="2">Rhodanese-like domain-containing protein</fullName>
    </submittedName>
</protein>
<comment type="caution">
    <text evidence="2">The sequence shown here is derived from an EMBL/GenBank/DDBJ whole genome shotgun (WGS) entry which is preliminary data.</text>
</comment>
<evidence type="ECO:0000313" key="3">
    <source>
        <dbReference type="Proteomes" id="UP000287853"/>
    </source>
</evidence>
<dbReference type="Pfam" id="PF00581">
    <property type="entry name" value="Rhodanese"/>
    <property type="match status" value="1"/>
</dbReference>
<dbReference type="Gene3D" id="3.40.250.10">
    <property type="entry name" value="Rhodanese-like domain"/>
    <property type="match status" value="1"/>
</dbReference>
<dbReference type="AlphaFoldDB" id="A0A444J041"/>
<gene>
    <name evidence="2" type="ORF">H206_00862</name>
</gene>
<evidence type="ECO:0000259" key="1">
    <source>
        <dbReference type="PROSITE" id="PS50206"/>
    </source>
</evidence>